<proteinExistence type="predicted"/>
<accession>A0ABQ6I0W2</accession>
<keyword evidence="2" id="KW-1185">Reference proteome</keyword>
<dbReference type="EMBL" id="BSUK01000001">
    <property type="protein sequence ID" value="GMA23881.1"/>
    <property type="molecule type" value="Genomic_DNA"/>
</dbReference>
<gene>
    <name evidence="1" type="ORF">GCM10025864_16400</name>
</gene>
<organism evidence="1 2">
    <name type="scientific">Luteimicrobium album</name>
    <dbReference type="NCBI Taxonomy" id="1054550"/>
    <lineage>
        <taxon>Bacteria</taxon>
        <taxon>Bacillati</taxon>
        <taxon>Actinomycetota</taxon>
        <taxon>Actinomycetes</taxon>
        <taxon>Micrococcales</taxon>
        <taxon>Luteimicrobium</taxon>
    </lineage>
</organism>
<evidence type="ECO:0008006" key="3">
    <source>
        <dbReference type="Google" id="ProtNLM"/>
    </source>
</evidence>
<evidence type="ECO:0000313" key="1">
    <source>
        <dbReference type="EMBL" id="GMA23881.1"/>
    </source>
</evidence>
<dbReference type="Gene3D" id="3.20.20.100">
    <property type="entry name" value="NADP-dependent oxidoreductase domain"/>
    <property type="match status" value="1"/>
</dbReference>
<protein>
    <recommendedName>
        <fullName evidence="3">Aldo/keto reductase</fullName>
    </recommendedName>
</protein>
<comment type="caution">
    <text evidence="1">The sequence shown here is derived from an EMBL/GenBank/DDBJ whole genome shotgun (WGS) entry which is preliminary data.</text>
</comment>
<name>A0ABQ6I0W2_9MICO</name>
<reference evidence="2" key="1">
    <citation type="journal article" date="2019" name="Int. J. Syst. Evol. Microbiol.">
        <title>The Global Catalogue of Microorganisms (GCM) 10K type strain sequencing project: providing services to taxonomists for standard genome sequencing and annotation.</title>
        <authorList>
            <consortium name="The Broad Institute Genomics Platform"/>
            <consortium name="The Broad Institute Genome Sequencing Center for Infectious Disease"/>
            <person name="Wu L."/>
            <person name="Ma J."/>
        </authorList>
    </citation>
    <scope>NUCLEOTIDE SEQUENCE [LARGE SCALE GENOMIC DNA]</scope>
    <source>
        <strain evidence="2">NBRC 106348</strain>
    </source>
</reference>
<dbReference type="SUPFAM" id="SSF51430">
    <property type="entry name" value="NAD(P)-linked oxidoreductase"/>
    <property type="match status" value="1"/>
</dbReference>
<dbReference type="InterPro" id="IPR036812">
    <property type="entry name" value="NAD(P)_OxRdtase_dom_sf"/>
</dbReference>
<sequence>MPIPGTRHERYLEDNVGAAAVRLSDADLATLDSAFRPENVTGERYEDMSALGR</sequence>
<evidence type="ECO:0000313" key="2">
    <source>
        <dbReference type="Proteomes" id="UP001157091"/>
    </source>
</evidence>
<dbReference type="Proteomes" id="UP001157091">
    <property type="component" value="Unassembled WGS sequence"/>
</dbReference>